<feature type="transmembrane region" description="Helical" evidence="1">
    <location>
        <begin position="185"/>
        <end position="206"/>
    </location>
</feature>
<dbReference type="SUPFAM" id="SSF81321">
    <property type="entry name" value="Family A G protein-coupled receptor-like"/>
    <property type="match status" value="1"/>
</dbReference>
<keyword evidence="1" id="KW-0472">Membrane</keyword>
<gene>
    <name evidence="2" type="ORF">QR680_018016</name>
</gene>
<feature type="transmembrane region" description="Helical" evidence="1">
    <location>
        <begin position="62"/>
        <end position="82"/>
    </location>
</feature>
<evidence type="ECO:0008006" key="4">
    <source>
        <dbReference type="Google" id="ProtNLM"/>
    </source>
</evidence>
<comment type="caution">
    <text evidence="2">The sequence shown here is derived from an EMBL/GenBank/DDBJ whole genome shotgun (WGS) entry which is preliminary data.</text>
</comment>
<evidence type="ECO:0000313" key="2">
    <source>
        <dbReference type="EMBL" id="KAK0405481.1"/>
    </source>
</evidence>
<accession>A0AA39LPQ3</accession>
<protein>
    <recommendedName>
        <fullName evidence="4">7TM GPCR serpentine receptor class x (Srx) domain-containing protein</fullName>
    </recommendedName>
</protein>
<evidence type="ECO:0000313" key="3">
    <source>
        <dbReference type="Proteomes" id="UP001175271"/>
    </source>
</evidence>
<dbReference type="EMBL" id="JAUCMV010000004">
    <property type="protein sequence ID" value="KAK0405481.1"/>
    <property type="molecule type" value="Genomic_DNA"/>
</dbReference>
<sequence length="305" mass="35096">MFFPCAFPRTTVYCGVDVLLFLRTFRQAYEVNWTVVNILFLRLRTLVGNRAMSSIHTVAGSLYLFISFVLFAVNALLFVILMGCKEFSNGAHRIIKNISLASMMQLVSYFAGGFMTMFDTNISYRFEKTFGALLLASWMLYQCLPNSRDCIHLHQHCLSLLFAYENRFTWYYADGKTIYLEDSEMFFDLGVIFVCFFIYLFIVFILIRTRNQSSSSAIRVQKRILIVAITSFLYESITVVLGFWGFELLPDTEIWLAITNIVWIAECGAFSFTTFLVNSSVQRRVARLFSVKNVKVQSANTEALS</sequence>
<feature type="transmembrane region" description="Helical" evidence="1">
    <location>
        <begin position="226"/>
        <end position="248"/>
    </location>
</feature>
<feature type="transmembrane region" description="Helical" evidence="1">
    <location>
        <begin position="254"/>
        <end position="277"/>
    </location>
</feature>
<keyword evidence="3" id="KW-1185">Reference proteome</keyword>
<feature type="transmembrane region" description="Helical" evidence="1">
    <location>
        <begin position="94"/>
        <end position="118"/>
    </location>
</feature>
<name>A0AA39LPQ3_9BILA</name>
<organism evidence="2 3">
    <name type="scientific">Steinernema hermaphroditum</name>
    <dbReference type="NCBI Taxonomy" id="289476"/>
    <lineage>
        <taxon>Eukaryota</taxon>
        <taxon>Metazoa</taxon>
        <taxon>Ecdysozoa</taxon>
        <taxon>Nematoda</taxon>
        <taxon>Chromadorea</taxon>
        <taxon>Rhabditida</taxon>
        <taxon>Tylenchina</taxon>
        <taxon>Panagrolaimomorpha</taxon>
        <taxon>Strongyloidoidea</taxon>
        <taxon>Steinernematidae</taxon>
        <taxon>Steinernema</taxon>
    </lineage>
</organism>
<keyword evidence="1" id="KW-1133">Transmembrane helix</keyword>
<evidence type="ECO:0000256" key="1">
    <source>
        <dbReference type="SAM" id="Phobius"/>
    </source>
</evidence>
<dbReference type="Proteomes" id="UP001175271">
    <property type="component" value="Unassembled WGS sequence"/>
</dbReference>
<proteinExistence type="predicted"/>
<reference evidence="2" key="1">
    <citation type="submission" date="2023-06" db="EMBL/GenBank/DDBJ databases">
        <title>Genomic analysis of the entomopathogenic nematode Steinernema hermaphroditum.</title>
        <authorList>
            <person name="Schwarz E.M."/>
            <person name="Heppert J.K."/>
            <person name="Baniya A."/>
            <person name="Schwartz H.T."/>
            <person name="Tan C.-H."/>
            <person name="Antoshechkin I."/>
            <person name="Sternberg P.W."/>
            <person name="Goodrich-Blair H."/>
            <person name="Dillman A.R."/>
        </authorList>
    </citation>
    <scope>NUCLEOTIDE SEQUENCE</scope>
    <source>
        <strain evidence="2">PS9179</strain>
        <tissue evidence="2">Whole animal</tissue>
    </source>
</reference>
<dbReference type="AlphaFoldDB" id="A0AA39LPQ3"/>
<keyword evidence="1" id="KW-0812">Transmembrane</keyword>